<reference evidence="1" key="1">
    <citation type="journal article" date="2015" name="Nature">
        <title>Complex archaea that bridge the gap between prokaryotes and eukaryotes.</title>
        <authorList>
            <person name="Spang A."/>
            <person name="Saw J.H."/>
            <person name="Jorgensen S.L."/>
            <person name="Zaremba-Niedzwiedzka K."/>
            <person name="Martijn J."/>
            <person name="Lind A.E."/>
            <person name="van Eijk R."/>
            <person name="Schleper C."/>
            <person name="Guy L."/>
            <person name="Ettema T.J."/>
        </authorList>
    </citation>
    <scope>NUCLEOTIDE SEQUENCE</scope>
</reference>
<evidence type="ECO:0000313" key="1">
    <source>
        <dbReference type="EMBL" id="KKN05006.1"/>
    </source>
</evidence>
<gene>
    <name evidence="1" type="ORF">LCGC14_1091740</name>
</gene>
<proteinExistence type="predicted"/>
<dbReference type="EMBL" id="LAZR01004854">
    <property type="protein sequence ID" value="KKN05006.1"/>
    <property type="molecule type" value="Genomic_DNA"/>
</dbReference>
<name>A0A0F9PVB3_9ZZZZ</name>
<feature type="non-terminal residue" evidence="1">
    <location>
        <position position="1"/>
    </location>
</feature>
<comment type="caution">
    <text evidence="1">The sequence shown here is derived from an EMBL/GenBank/DDBJ whole genome shotgun (WGS) entry which is preliminary data.</text>
</comment>
<sequence length="28" mass="3214">KELEAENQMLRDCITSSKDFIELKGCIV</sequence>
<organism evidence="1">
    <name type="scientific">marine sediment metagenome</name>
    <dbReference type="NCBI Taxonomy" id="412755"/>
    <lineage>
        <taxon>unclassified sequences</taxon>
        <taxon>metagenomes</taxon>
        <taxon>ecological metagenomes</taxon>
    </lineage>
</organism>
<dbReference type="AlphaFoldDB" id="A0A0F9PVB3"/>
<accession>A0A0F9PVB3</accession>
<protein>
    <submittedName>
        <fullName evidence="1">Uncharacterized protein</fullName>
    </submittedName>
</protein>